<keyword evidence="2" id="KW-1185">Reference proteome</keyword>
<dbReference type="RefSeq" id="WP_094501649.1">
    <property type="nucleotide sequence ID" value="NZ_CAWNHI010000002.1"/>
</dbReference>
<sequence length="222" mass="26759">MFSYKKIEMPYDVIGHSMRSQTIINRMLIMREVYLKVHNVHLEEYKLMEHLDKQEYERTKDDETDEFYEYEYANRLQELDLLFYRIHRASTLLMIYSFLEHSMMRICSIYEEILNIPISVNELSGKGIQRCKMYLSKFSSFDFSDESIKRDWDFLKFLNQLRNCLAHEEGYLSDKSKIKKSTINGTKGLSMYNDTILISHEYVLCAFDITERFLIRFCDNKI</sequence>
<evidence type="ECO:0008006" key="3">
    <source>
        <dbReference type="Google" id="ProtNLM"/>
    </source>
</evidence>
<dbReference type="Proteomes" id="UP000215148">
    <property type="component" value="Chromosome 2"/>
</dbReference>
<protein>
    <recommendedName>
        <fullName evidence="3">Cthe-2314-like HEPN domain-containing protein</fullName>
    </recommendedName>
</protein>
<accession>A0A223N319</accession>
<evidence type="ECO:0000313" key="2">
    <source>
        <dbReference type="Proteomes" id="UP000215148"/>
    </source>
</evidence>
<dbReference type="AlphaFoldDB" id="A0A223N319"/>
<dbReference type="KEGG" id="vqi:CCZ37_16895"/>
<proteinExistence type="predicted"/>
<evidence type="ECO:0000313" key="1">
    <source>
        <dbReference type="EMBL" id="ASU24168.1"/>
    </source>
</evidence>
<organism evidence="1 2">
    <name type="scientific">Vibrio qinghaiensis</name>
    <dbReference type="NCBI Taxonomy" id="2025808"/>
    <lineage>
        <taxon>Bacteria</taxon>
        <taxon>Pseudomonadati</taxon>
        <taxon>Pseudomonadota</taxon>
        <taxon>Gammaproteobacteria</taxon>
        <taxon>Vibrionales</taxon>
        <taxon>Vibrionaceae</taxon>
        <taxon>Vibrio</taxon>
    </lineage>
</organism>
<gene>
    <name evidence="1" type="ORF">CCZ37_16895</name>
</gene>
<dbReference type="EMBL" id="CP022742">
    <property type="protein sequence ID" value="ASU24168.1"/>
    <property type="molecule type" value="Genomic_DNA"/>
</dbReference>
<reference evidence="1 2" key="1">
    <citation type="submission" date="2017-08" db="EMBL/GenBank/DDBJ databases">
        <title>The Vibrio qinghaiensis sp.-Q67 is a luminous bacteria isolated firstly from Qinghai lake, Qinghai province, China, which has been proved to be very sensitive to detect environmental and food pollutants. Therefore, complete genome analysis of V. qinghaiensis sp.-Q67 highlights the potential application of this strain on detection of hazards in the contaminated environments.</title>
        <authorList>
            <person name="Gong L."/>
        </authorList>
    </citation>
    <scope>NUCLEOTIDE SEQUENCE [LARGE SCALE GENOMIC DNA]</scope>
    <source>
        <strain evidence="1 2">Q67</strain>
    </source>
</reference>
<name>A0A223N319_9VIBR</name>